<dbReference type="AlphaFoldDB" id="T1CE48"/>
<proteinExistence type="predicted"/>
<reference evidence="1" key="2">
    <citation type="journal article" date="2014" name="ISME J.">
        <title>Microbial stratification in low pH oxic and suboxic macroscopic growths along an acid mine drainage.</title>
        <authorList>
            <person name="Mendez-Garcia C."/>
            <person name="Mesa V."/>
            <person name="Sprenger R.R."/>
            <person name="Richter M."/>
            <person name="Diez M.S."/>
            <person name="Solano J."/>
            <person name="Bargiela R."/>
            <person name="Golyshina O.V."/>
            <person name="Manteca A."/>
            <person name="Ramos J.L."/>
            <person name="Gallego J.R."/>
            <person name="Llorente I."/>
            <person name="Martins Dos Santos V.A."/>
            <person name="Jensen O.N."/>
            <person name="Pelaez A.I."/>
            <person name="Sanchez J."/>
            <person name="Ferrer M."/>
        </authorList>
    </citation>
    <scope>NUCLEOTIDE SEQUENCE</scope>
</reference>
<gene>
    <name evidence="1" type="ORF">B1A_00523</name>
</gene>
<sequence length="111" mass="12114">MVKEASMDSADHEMKRIATAEQIRAAIEGLADEDYARLRRAGSAFLYGSEYNDPLELMNEAIARAMHGAGQAKGRHWPLHVPFVAFLIMTMSSVANASTESVTQTLTDSLA</sequence>
<name>T1CE48_9ZZZZ</name>
<reference evidence="1" key="1">
    <citation type="submission" date="2013-08" db="EMBL/GenBank/DDBJ databases">
        <authorList>
            <person name="Mendez C."/>
            <person name="Richter M."/>
            <person name="Ferrer M."/>
            <person name="Sanchez J."/>
        </authorList>
    </citation>
    <scope>NUCLEOTIDE SEQUENCE</scope>
</reference>
<organism evidence="1">
    <name type="scientific">mine drainage metagenome</name>
    <dbReference type="NCBI Taxonomy" id="410659"/>
    <lineage>
        <taxon>unclassified sequences</taxon>
        <taxon>metagenomes</taxon>
        <taxon>ecological metagenomes</taxon>
    </lineage>
</organism>
<comment type="caution">
    <text evidence="1">The sequence shown here is derived from an EMBL/GenBank/DDBJ whole genome shotgun (WGS) entry which is preliminary data.</text>
</comment>
<protein>
    <submittedName>
        <fullName evidence="1">Uncharacterized protein</fullName>
    </submittedName>
</protein>
<dbReference type="EMBL" id="AUZX01000392">
    <property type="protein sequence ID" value="EQD80782.1"/>
    <property type="molecule type" value="Genomic_DNA"/>
</dbReference>
<evidence type="ECO:0000313" key="1">
    <source>
        <dbReference type="EMBL" id="EQD80782.1"/>
    </source>
</evidence>
<accession>T1CE48</accession>
<feature type="non-terminal residue" evidence="1">
    <location>
        <position position="111"/>
    </location>
</feature>